<dbReference type="GO" id="GO:0003677">
    <property type="term" value="F:DNA binding"/>
    <property type="evidence" value="ECO:0007669"/>
    <property type="project" value="UniProtKB-UniRule"/>
</dbReference>
<evidence type="ECO:0000259" key="11">
    <source>
        <dbReference type="PROSITE" id="PS50884"/>
    </source>
</evidence>
<dbReference type="EMBL" id="PKPP01000991">
    <property type="protein sequence ID" value="PWA86693.1"/>
    <property type="molecule type" value="Genomic_DNA"/>
</dbReference>
<evidence type="ECO:0000256" key="6">
    <source>
        <dbReference type="ARBA" id="ARBA00023163"/>
    </source>
</evidence>
<dbReference type="GO" id="GO:0003700">
    <property type="term" value="F:DNA-binding transcription factor activity"/>
    <property type="evidence" value="ECO:0007669"/>
    <property type="project" value="UniProtKB-UniRule"/>
</dbReference>
<evidence type="ECO:0000256" key="8">
    <source>
        <dbReference type="PROSITE-ProRule" id="PRU00071"/>
    </source>
</evidence>
<evidence type="ECO:0000256" key="3">
    <source>
        <dbReference type="ARBA" id="ARBA00022833"/>
    </source>
</evidence>
<evidence type="ECO:0000256" key="7">
    <source>
        <dbReference type="ARBA" id="ARBA00023242"/>
    </source>
</evidence>
<evidence type="ECO:0000313" key="13">
    <source>
        <dbReference type="Proteomes" id="UP000245207"/>
    </source>
</evidence>
<feature type="domain" description="Dof-type" evidence="11">
    <location>
        <begin position="1"/>
        <end position="53"/>
    </location>
</feature>
<sequence>MSTLSFSRHKILLLQQLQHSQPRHFCHSCRRHWTHGGVLRNIPVGGGSRKNTKRKKPMNLTTTSGYCDTTFAPRDTTTVNRPPQQLPCPRCHSQDTKFCYYNNYNIHSLVTFAIAAVDTGLMVAFSGTSLLEVAVEKTLKEKNP</sequence>
<comment type="function">
    <text evidence="9">Transcription factor that binds specifically to a 5'-AA[AG]G-3' consensus core sequence.</text>
</comment>
<accession>A0A2U1PLQ4</accession>
<dbReference type="Proteomes" id="UP000245207">
    <property type="component" value="Unassembled WGS sequence"/>
</dbReference>
<dbReference type="STRING" id="35608.A0A2U1PLQ4"/>
<name>A0A2U1PLQ4_ARTAN</name>
<evidence type="ECO:0000256" key="5">
    <source>
        <dbReference type="ARBA" id="ARBA00023125"/>
    </source>
</evidence>
<dbReference type="GO" id="GO:0005634">
    <property type="term" value="C:nucleus"/>
    <property type="evidence" value="ECO:0007669"/>
    <property type="project" value="UniProtKB-SubCell"/>
</dbReference>
<keyword evidence="3 9" id="KW-0862">Zinc</keyword>
<evidence type="ECO:0000256" key="4">
    <source>
        <dbReference type="ARBA" id="ARBA00023015"/>
    </source>
</evidence>
<gene>
    <name evidence="12" type="ORF">CTI12_AA137730</name>
</gene>
<proteinExistence type="predicted"/>
<comment type="subcellular location">
    <subcellularLocation>
        <location evidence="8 9">Nucleus</location>
    </subcellularLocation>
</comment>
<dbReference type="PROSITE" id="PS50884">
    <property type="entry name" value="ZF_DOF_2"/>
    <property type="match status" value="1"/>
</dbReference>
<dbReference type="GO" id="GO:0008270">
    <property type="term" value="F:zinc ion binding"/>
    <property type="evidence" value="ECO:0007669"/>
    <property type="project" value="UniProtKB-KW"/>
</dbReference>
<evidence type="ECO:0000256" key="1">
    <source>
        <dbReference type="ARBA" id="ARBA00022723"/>
    </source>
</evidence>
<keyword evidence="6 9" id="KW-0804">Transcription</keyword>
<feature type="region of interest" description="Disordered" evidence="10">
    <location>
        <begin position="40"/>
        <end position="59"/>
    </location>
</feature>
<organism evidence="12 13">
    <name type="scientific">Artemisia annua</name>
    <name type="common">Sweet wormwood</name>
    <dbReference type="NCBI Taxonomy" id="35608"/>
    <lineage>
        <taxon>Eukaryota</taxon>
        <taxon>Viridiplantae</taxon>
        <taxon>Streptophyta</taxon>
        <taxon>Embryophyta</taxon>
        <taxon>Tracheophyta</taxon>
        <taxon>Spermatophyta</taxon>
        <taxon>Magnoliopsida</taxon>
        <taxon>eudicotyledons</taxon>
        <taxon>Gunneridae</taxon>
        <taxon>Pentapetalae</taxon>
        <taxon>asterids</taxon>
        <taxon>campanulids</taxon>
        <taxon>Asterales</taxon>
        <taxon>Asteraceae</taxon>
        <taxon>Asteroideae</taxon>
        <taxon>Anthemideae</taxon>
        <taxon>Artemisiinae</taxon>
        <taxon>Artemisia</taxon>
    </lineage>
</organism>
<dbReference type="AlphaFoldDB" id="A0A2U1PLQ4"/>
<dbReference type="Pfam" id="PF02701">
    <property type="entry name" value="Zn_ribbon_Dof"/>
    <property type="match status" value="2"/>
</dbReference>
<evidence type="ECO:0000256" key="10">
    <source>
        <dbReference type="SAM" id="MobiDB-lite"/>
    </source>
</evidence>
<keyword evidence="13" id="KW-1185">Reference proteome</keyword>
<dbReference type="PANTHER" id="PTHR31992">
    <property type="entry name" value="DOF ZINC FINGER PROTEIN DOF1.4-RELATED"/>
    <property type="match status" value="1"/>
</dbReference>
<protein>
    <recommendedName>
        <fullName evidence="9">Dof zinc finger protein</fullName>
    </recommendedName>
</protein>
<evidence type="ECO:0000313" key="12">
    <source>
        <dbReference type="EMBL" id="PWA86693.1"/>
    </source>
</evidence>
<evidence type="ECO:0000256" key="9">
    <source>
        <dbReference type="RuleBase" id="RU369094"/>
    </source>
</evidence>
<keyword evidence="4 9" id="KW-0805">Transcription regulation</keyword>
<dbReference type="InterPro" id="IPR045174">
    <property type="entry name" value="Dof"/>
</dbReference>
<keyword evidence="2 8" id="KW-0863">Zinc-finger</keyword>
<keyword evidence="1 9" id="KW-0479">Metal-binding</keyword>
<dbReference type="OrthoDB" id="1927254at2759"/>
<keyword evidence="5 8" id="KW-0238">DNA-binding</keyword>
<reference evidence="12 13" key="1">
    <citation type="journal article" date="2018" name="Mol. Plant">
        <title>The genome of Artemisia annua provides insight into the evolution of Asteraceae family and artemisinin biosynthesis.</title>
        <authorList>
            <person name="Shen Q."/>
            <person name="Zhang L."/>
            <person name="Liao Z."/>
            <person name="Wang S."/>
            <person name="Yan T."/>
            <person name="Shi P."/>
            <person name="Liu M."/>
            <person name="Fu X."/>
            <person name="Pan Q."/>
            <person name="Wang Y."/>
            <person name="Lv Z."/>
            <person name="Lu X."/>
            <person name="Zhang F."/>
            <person name="Jiang W."/>
            <person name="Ma Y."/>
            <person name="Chen M."/>
            <person name="Hao X."/>
            <person name="Li L."/>
            <person name="Tang Y."/>
            <person name="Lv G."/>
            <person name="Zhou Y."/>
            <person name="Sun X."/>
            <person name="Brodelius P.E."/>
            <person name="Rose J.K.C."/>
            <person name="Tang K."/>
        </authorList>
    </citation>
    <scope>NUCLEOTIDE SEQUENCE [LARGE SCALE GENOMIC DNA]</scope>
    <source>
        <strain evidence="13">cv. Huhao1</strain>
        <tissue evidence="12">Leaf</tissue>
    </source>
</reference>
<comment type="caution">
    <text evidence="12">The sequence shown here is derived from an EMBL/GenBank/DDBJ whole genome shotgun (WGS) entry which is preliminary data.</text>
</comment>
<keyword evidence="7 8" id="KW-0539">Nucleus</keyword>
<evidence type="ECO:0000256" key="2">
    <source>
        <dbReference type="ARBA" id="ARBA00022771"/>
    </source>
</evidence>
<dbReference type="InterPro" id="IPR003851">
    <property type="entry name" value="Znf_Dof"/>
</dbReference>